<proteinExistence type="predicted"/>
<sequence length="156" mass="17011">LTTLVPVLAQVADSNAQLIALLQQWLAAQGVPPGEGVEVTVKTAWVAKEPEEIYKYAIRTTGTFYSNKMVDWTRGKRLLVKVESSLDQEVDIQLIGNIVDDMELATDIDIAKTCPAKDNISIGPAWDHWCPYIGVKITATTAPTEGLLTITAVSQE</sequence>
<evidence type="ECO:0000313" key="1">
    <source>
        <dbReference type="EMBL" id="GAI09965.1"/>
    </source>
</evidence>
<dbReference type="EMBL" id="BARV01011604">
    <property type="protein sequence ID" value="GAI09965.1"/>
    <property type="molecule type" value="Genomic_DNA"/>
</dbReference>
<reference evidence="1" key="1">
    <citation type="journal article" date="2014" name="Front. Microbiol.">
        <title>High frequency of phylogenetically diverse reductive dehalogenase-homologous genes in deep subseafloor sedimentary metagenomes.</title>
        <authorList>
            <person name="Kawai M."/>
            <person name="Futagami T."/>
            <person name="Toyoda A."/>
            <person name="Takaki Y."/>
            <person name="Nishi S."/>
            <person name="Hori S."/>
            <person name="Arai W."/>
            <person name="Tsubouchi T."/>
            <person name="Morono Y."/>
            <person name="Uchiyama I."/>
            <person name="Ito T."/>
            <person name="Fujiyama A."/>
            <person name="Inagaki F."/>
            <person name="Takami H."/>
        </authorList>
    </citation>
    <scope>NUCLEOTIDE SEQUENCE</scope>
    <source>
        <strain evidence="1">Expedition CK06-06</strain>
    </source>
</reference>
<feature type="non-terminal residue" evidence="1">
    <location>
        <position position="1"/>
    </location>
</feature>
<comment type="caution">
    <text evidence="1">The sequence shown here is derived from an EMBL/GenBank/DDBJ whole genome shotgun (WGS) entry which is preliminary data.</text>
</comment>
<accession>X1M5P1</accession>
<organism evidence="1">
    <name type="scientific">marine sediment metagenome</name>
    <dbReference type="NCBI Taxonomy" id="412755"/>
    <lineage>
        <taxon>unclassified sequences</taxon>
        <taxon>metagenomes</taxon>
        <taxon>ecological metagenomes</taxon>
    </lineage>
</organism>
<dbReference type="AlphaFoldDB" id="X1M5P1"/>
<gene>
    <name evidence="1" type="ORF">S06H3_21921</name>
</gene>
<name>X1M5P1_9ZZZZ</name>
<protein>
    <submittedName>
        <fullName evidence="1">Uncharacterized protein</fullName>
    </submittedName>
</protein>